<evidence type="ECO:0000256" key="2">
    <source>
        <dbReference type="PROSITE-ProRule" id="PRU00339"/>
    </source>
</evidence>
<proteinExistence type="predicted"/>
<keyword evidence="2" id="KW-0802">TPR repeat</keyword>
<evidence type="ECO:0000256" key="3">
    <source>
        <dbReference type="PROSITE-ProRule" id="PRU01161"/>
    </source>
</evidence>
<dbReference type="Gene3D" id="3.40.1090.10">
    <property type="entry name" value="Cytosolic phospholipase A2 catalytic domain"/>
    <property type="match status" value="1"/>
</dbReference>
<feature type="short sequence motif" description="GXSXG" evidence="3">
    <location>
        <begin position="53"/>
        <end position="57"/>
    </location>
</feature>
<dbReference type="CDD" id="cd07216">
    <property type="entry name" value="Pat17_PNPLA8_PNPLA9_like3"/>
    <property type="match status" value="1"/>
</dbReference>
<dbReference type="GO" id="GO:0016042">
    <property type="term" value="P:lipid catabolic process"/>
    <property type="evidence" value="ECO:0007669"/>
    <property type="project" value="UniProtKB-UniRule"/>
</dbReference>
<dbReference type="Pfam" id="PF01734">
    <property type="entry name" value="Patatin"/>
    <property type="match status" value="1"/>
</dbReference>
<dbReference type="InterPro" id="IPR056681">
    <property type="entry name" value="DUF7779"/>
</dbReference>
<dbReference type="GO" id="GO:0046486">
    <property type="term" value="P:glycerolipid metabolic process"/>
    <property type="evidence" value="ECO:0007669"/>
    <property type="project" value="UniProtKB-ARBA"/>
</dbReference>
<feature type="repeat" description="TPR" evidence="2">
    <location>
        <begin position="900"/>
        <end position="933"/>
    </location>
</feature>
<feature type="domain" description="PNPLA" evidence="4">
    <location>
        <begin position="9"/>
        <end position="212"/>
    </location>
</feature>
<feature type="short sequence motif" description="GXGXXG" evidence="3">
    <location>
        <begin position="13"/>
        <end position="18"/>
    </location>
</feature>
<dbReference type="EMBL" id="KZ613783">
    <property type="protein sequence ID" value="PMD62864.1"/>
    <property type="molecule type" value="Genomic_DNA"/>
</dbReference>
<keyword evidence="6" id="KW-1185">Reference proteome</keyword>
<dbReference type="SMART" id="SM00028">
    <property type="entry name" value="TPR"/>
    <property type="match status" value="7"/>
</dbReference>
<dbReference type="PANTHER" id="PTHR46082:SF6">
    <property type="entry name" value="AAA+ ATPASE DOMAIN-CONTAINING PROTEIN-RELATED"/>
    <property type="match status" value="1"/>
</dbReference>
<evidence type="ECO:0000256" key="1">
    <source>
        <dbReference type="ARBA" id="ARBA00023098"/>
    </source>
</evidence>
<name>A0A2J6TIM4_9HELO</name>
<dbReference type="Gene3D" id="3.40.50.300">
    <property type="entry name" value="P-loop containing nucleotide triphosphate hydrolases"/>
    <property type="match status" value="1"/>
</dbReference>
<evidence type="ECO:0000259" key="4">
    <source>
        <dbReference type="PROSITE" id="PS51635"/>
    </source>
</evidence>
<dbReference type="Pfam" id="PF13374">
    <property type="entry name" value="TPR_10"/>
    <property type="match status" value="3"/>
</dbReference>
<dbReference type="Proteomes" id="UP000235371">
    <property type="component" value="Unassembled WGS sequence"/>
</dbReference>
<protein>
    <recommendedName>
        <fullName evidence="4">PNPLA domain-containing protein</fullName>
    </recommendedName>
</protein>
<dbReference type="Pfam" id="PF00931">
    <property type="entry name" value="NB-ARC"/>
    <property type="match status" value="1"/>
</dbReference>
<accession>A0A2J6TIM4</accession>
<dbReference type="SUPFAM" id="SSF52151">
    <property type="entry name" value="FabD/lysophospholipase-like"/>
    <property type="match status" value="1"/>
</dbReference>
<dbReference type="SUPFAM" id="SSF48452">
    <property type="entry name" value="TPR-like"/>
    <property type="match status" value="1"/>
</dbReference>
<sequence length="1132" mass="126107">MSTGPVNLLALDGGGIRGVSELLILDEIMSRLKHDLALTELPRPCEYFHLIGGTSTGGLVALMLGRLRMDTREALEQYNTVAGNIFSKKNTKWKIQDGTFKASTLEAEMKRVVAARPAGNAELMMIDESLAGGLGRVIVLAMAASNLEFPRRFRSYEVRENRSINCRIWEVARATTAAPTFFKRISIAEPGQVAEDFLDAGIKCNNPVEEVIEEARLIFGNDRHVGCIVSLGTGHPGTIGLAKPDAFQRILPLKLIDTLKKIATNCEEVANRLSRKFVECPDIYYRFNVTHGAGVVSLEEWEKMDEVVGHTKAYLQSAVVTKAIDSVVRVLLEQQRPGALAGLGNVTLGQICGSLPTLLPHIASNTKLIFSVPFERDPNFVGRKDVLQEIDKRFETKRRVALCGIGGIGKSQIVVEYAYTWKEQNPTGHIIWIHASTPEKLEQAYRGIARDLQLLGWEDPNIEILTLVVRWLSKEDAGPWLLVLDNADDIEMFFGPVSRSQIDRPSSSFAGLLPRHPQGSVLITTRDARVGQRLTDQEKAIEITPLPPLDAEQLLQVKVATDKGTSSSENQNLVATLGFIPLAITQAAAFIKENGMTVAAYTRDLEASDNDLQDYLDENLPDPRRDPTSENSVIRTWKLSFDQIAKQMPRAADLLSLIAVLDCQGIPEALLRQETDRRVEFNKALGTLLSFSLISVEKGGREFEVHRLVHLSTQKWLALQGSQSMWQERALFMMAAKFPSGRHGTWRECETLYPHALKSLSCCSSSESTRLQRADLLENLALYDENQGRYGLASLRYQEVSRVRGAVLGKDHPDTLRSMNNLALVLQIQGKYEAAEEMHRQELQLCETALGKDHPNTLISMNNLASVLESQGKYKAAEKMHRQTLQLRETVLGKDHPKTLTSMNNLALVLKSQGKYEAAEEMYRQTLQLRETVLGKDHPNTLTSINNLASVLESQGKYKAAEKMHRQTLQLRKTLLGKDHPDTLTSMNNLASVLKSQGKYEAAEEMHRQTLQLRETVLGKDHPNTLTSMNNLATVLESQGKYKAAEEIYRQTLQLCETVLGKDHPKTLTSLFNLASTLIMLGDLPAAEILFQLELERCEAVYGAEHSETIESRRNLASLLEKQGEIINGEML</sequence>
<comment type="caution">
    <text evidence="3">Lacks conserved residue(s) required for the propagation of feature annotation.</text>
</comment>
<dbReference type="GO" id="GO:0016787">
    <property type="term" value="F:hydrolase activity"/>
    <property type="evidence" value="ECO:0007669"/>
    <property type="project" value="UniProtKB-UniRule"/>
</dbReference>
<dbReference type="PROSITE" id="PS50005">
    <property type="entry name" value="TPR"/>
    <property type="match status" value="1"/>
</dbReference>
<dbReference type="SUPFAM" id="SSF52540">
    <property type="entry name" value="P-loop containing nucleoside triphosphate hydrolases"/>
    <property type="match status" value="1"/>
</dbReference>
<dbReference type="Pfam" id="PF13176">
    <property type="entry name" value="TPR_7"/>
    <property type="match status" value="1"/>
</dbReference>
<dbReference type="InterPro" id="IPR011990">
    <property type="entry name" value="TPR-like_helical_dom_sf"/>
</dbReference>
<dbReference type="PROSITE" id="PS51635">
    <property type="entry name" value="PNPLA"/>
    <property type="match status" value="1"/>
</dbReference>
<dbReference type="InterPro" id="IPR053137">
    <property type="entry name" value="NLR-like"/>
</dbReference>
<dbReference type="InterPro" id="IPR016035">
    <property type="entry name" value="Acyl_Trfase/lysoPLipase"/>
</dbReference>
<gene>
    <name evidence="5" type="ORF">K444DRAFT_558183</name>
</gene>
<dbReference type="Pfam" id="PF25000">
    <property type="entry name" value="DUF7779"/>
    <property type="match status" value="1"/>
</dbReference>
<keyword evidence="3" id="KW-0442">Lipid degradation</keyword>
<dbReference type="Pfam" id="PF13424">
    <property type="entry name" value="TPR_12"/>
    <property type="match status" value="2"/>
</dbReference>
<dbReference type="InterPro" id="IPR019734">
    <property type="entry name" value="TPR_rpt"/>
</dbReference>
<evidence type="ECO:0000313" key="6">
    <source>
        <dbReference type="Proteomes" id="UP000235371"/>
    </source>
</evidence>
<dbReference type="AlphaFoldDB" id="A0A2J6TIM4"/>
<feature type="active site" description="Nucleophile" evidence="3">
    <location>
        <position position="55"/>
    </location>
</feature>
<keyword evidence="3" id="KW-0378">Hydrolase</keyword>
<dbReference type="STRING" id="1095630.A0A2J6TIM4"/>
<feature type="active site" description="Proton acceptor" evidence="3">
    <location>
        <position position="199"/>
    </location>
</feature>
<dbReference type="PRINTS" id="PR00381">
    <property type="entry name" value="KINESINLIGHT"/>
</dbReference>
<dbReference type="InParanoid" id="A0A2J6TIM4"/>
<dbReference type="RefSeq" id="XP_024739768.1">
    <property type="nucleotide sequence ID" value="XM_024876812.1"/>
</dbReference>
<dbReference type="GeneID" id="36584891"/>
<dbReference type="InterPro" id="IPR027417">
    <property type="entry name" value="P-loop_NTPase"/>
</dbReference>
<dbReference type="NCBIfam" id="NF040586">
    <property type="entry name" value="FxSxx_TPR"/>
    <property type="match status" value="1"/>
</dbReference>
<dbReference type="InterPro" id="IPR002182">
    <property type="entry name" value="NB-ARC"/>
</dbReference>
<dbReference type="Gene3D" id="1.25.40.10">
    <property type="entry name" value="Tetratricopeptide repeat domain"/>
    <property type="match status" value="2"/>
</dbReference>
<organism evidence="5 6">
    <name type="scientific">Hyaloscypha bicolor E</name>
    <dbReference type="NCBI Taxonomy" id="1095630"/>
    <lineage>
        <taxon>Eukaryota</taxon>
        <taxon>Fungi</taxon>
        <taxon>Dikarya</taxon>
        <taxon>Ascomycota</taxon>
        <taxon>Pezizomycotina</taxon>
        <taxon>Leotiomycetes</taxon>
        <taxon>Helotiales</taxon>
        <taxon>Hyaloscyphaceae</taxon>
        <taxon>Hyaloscypha</taxon>
        <taxon>Hyaloscypha bicolor</taxon>
    </lineage>
</organism>
<dbReference type="OrthoDB" id="626167at2759"/>
<dbReference type="GO" id="GO:0043531">
    <property type="term" value="F:ADP binding"/>
    <property type="evidence" value="ECO:0007669"/>
    <property type="project" value="InterPro"/>
</dbReference>
<evidence type="ECO:0000313" key="5">
    <source>
        <dbReference type="EMBL" id="PMD62864.1"/>
    </source>
</evidence>
<reference evidence="5 6" key="1">
    <citation type="submission" date="2016-04" db="EMBL/GenBank/DDBJ databases">
        <title>A degradative enzymes factory behind the ericoid mycorrhizal symbiosis.</title>
        <authorList>
            <consortium name="DOE Joint Genome Institute"/>
            <person name="Martino E."/>
            <person name="Morin E."/>
            <person name="Grelet G."/>
            <person name="Kuo A."/>
            <person name="Kohler A."/>
            <person name="Daghino S."/>
            <person name="Barry K."/>
            <person name="Choi C."/>
            <person name="Cichocki N."/>
            <person name="Clum A."/>
            <person name="Copeland A."/>
            <person name="Hainaut M."/>
            <person name="Haridas S."/>
            <person name="Labutti K."/>
            <person name="Lindquist E."/>
            <person name="Lipzen A."/>
            <person name="Khouja H.-R."/>
            <person name="Murat C."/>
            <person name="Ohm R."/>
            <person name="Olson A."/>
            <person name="Spatafora J."/>
            <person name="Veneault-Fourrey C."/>
            <person name="Henrissat B."/>
            <person name="Grigoriev I."/>
            <person name="Martin F."/>
            <person name="Perotto S."/>
        </authorList>
    </citation>
    <scope>NUCLEOTIDE SEQUENCE [LARGE SCALE GENOMIC DNA]</scope>
    <source>
        <strain evidence="5 6">E</strain>
    </source>
</reference>
<keyword evidence="1 3" id="KW-0443">Lipid metabolism</keyword>
<dbReference type="InterPro" id="IPR002641">
    <property type="entry name" value="PNPLA_dom"/>
</dbReference>
<dbReference type="PANTHER" id="PTHR46082">
    <property type="entry name" value="ATP/GTP-BINDING PROTEIN-RELATED"/>
    <property type="match status" value="1"/>
</dbReference>